<organism evidence="1">
    <name type="scientific">Herpesvirus DDDp</name>
    <dbReference type="NCBI Taxonomy" id="3051972"/>
    <lineage>
        <taxon>Viruses</taxon>
        <taxon>Duplodnaviria</taxon>
        <taxon>Heunggongvirae</taxon>
        <taxon>Peploviricota</taxon>
        <taxon>Herviviricetes</taxon>
        <taxon>Herpesvirales</taxon>
        <taxon>Alloherpesviridae</taxon>
    </lineage>
</organism>
<sequence length="512" mass="56295">MTELESLSRRRRDIPAMYEKLCSLRCVAAADLPHRDAFEMSSEEVTAAVLENADDVEAHFALACVLMTKAVYDPDALFGEMASDRRSALGAFDYNKLLTELFVVYPAGSSREALAVLDRLMTFMSCCMVFPYVPVEMIDCKNCVLCCAETDHSLQAANKRFSGKVCNHVFDVHHGFTDIPQFTVQDFVPVDYDISLACGAADPLSTSAAAAHFVKPDPRFGQLVAGGFCLATAPSADPAARPTRAAGALGEGDNFDAVLNGLKRDGDIRRTVDAIKANLEGLNAAAADYHSFVAPKNVSFFALDMIRSFWKGVHRRGRWTEILAGGERPSREPPAASAVEMFRHKLSASTDANSKSKIVDLFYGISLPYNFKYSARYKMQAARVMWFKNMEAQGYGCETLSVFIDYVTQLPMSTVIGQRADSVADPPTGAPPRVMDTLWVAANVCAFLTMWNTVSVHQADDPCVRDDAQGLFVFNGAVGYRHRAADGNCGRVVEFDRLFELLYDYDVLLARI</sequence>
<protein>
    <submittedName>
        <fullName evidence="1">Allo64</fullName>
    </submittedName>
</protein>
<proteinExistence type="predicted"/>
<dbReference type="EMBL" id="OQ559937">
    <property type="protein sequence ID" value="WIM37059.1"/>
    <property type="molecule type" value="Genomic_DNA"/>
</dbReference>
<accession>A0A9Y1YQJ1</accession>
<name>A0A9Y1YQJ1_9VIRU</name>
<reference evidence="1" key="1">
    <citation type="submission" date="2023-02" db="EMBL/GenBank/DDBJ databases">
        <authorList>
            <person name="Tu Q."/>
            <person name="Qiao H."/>
        </authorList>
    </citation>
    <scope>NUCLEOTIDE SEQUENCE</scope>
</reference>
<evidence type="ECO:0000313" key="1">
    <source>
        <dbReference type="EMBL" id="WIM37059.1"/>
    </source>
</evidence>